<dbReference type="STRING" id="169765.AWC15_15205"/>
<dbReference type="KEGG" id="mlj:MLAC_37550"/>
<dbReference type="InterPro" id="IPR021215">
    <property type="entry name" value="DUF2752"/>
</dbReference>
<reference evidence="1 2" key="1">
    <citation type="journal article" date="2019" name="Emerg. Microbes Infect.">
        <title>Comprehensive subspecies identification of 175 nontuberculous mycobacteria species based on 7547 genomic profiles.</title>
        <authorList>
            <person name="Matsumoto Y."/>
            <person name="Kinjo T."/>
            <person name="Motooka D."/>
            <person name="Nabeya D."/>
            <person name="Jung N."/>
            <person name="Uechi K."/>
            <person name="Horii T."/>
            <person name="Iida T."/>
            <person name="Fujita J."/>
            <person name="Nakamura S."/>
        </authorList>
    </citation>
    <scope>NUCLEOTIDE SEQUENCE [LARGE SCALE GENOMIC DNA]</scope>
    <source>
        <strain evidence="1 2">JCM 15657</strain>
    </source>
</reference>
<dbReference type="Proteomes" id="UP000466396">
    <property type="component" value="Chromosome"/>
</dbReference>
<sequence>MLTRRGSVPLGLGAPLLVAATSALACAAIWAGDPTTPNGPLPVCPTKALLGIDCPGCGSLRMLYSLMHGNLLAAARFNALGLAALGLLLWAYLTWTYGRVVGRRIRGWQHHRWSAAVALSLVLVWFVVRNIPVAPFSALYV</sequence>
<dbReference type="AlphaFoldDB" id="A0A1X1YNB7"/>
<evidence type="ECO:0000313" key="1">
    <source>
        <dbReference type="EMBL" id="BBX98461.1"/>
    </source>
</evidence>
<dbReference type="Pfam" id="PF10825">
    <property type="entry name" value="DUF2752"/>
    <property type="match status" value="1"/>
</dbReference>
<proteinExistence type="predicted"/>
<name>A0A1X1YNB7_9MYCO</name>
<dbReference type="OrthoDB" id="5966662at2"/>
<dbReference type="PROSITE" id="PS51257">
    <property type="entry name" value="PROKAR_LIPOPROTEIN"/>
    <property type="match status" value="1"/>
</dbReference>
<evidence type="ECO:0000313" key="2">
    <source>
        <dbReference type="Proteomes" id="UP000466396"/>
    </source>
</evidence>
<keyword evidence="2" id="KW-1185">Reference proteome</keyword>
<protein>
    <submittedName>
        <fullName evidence="1">Membrane protein</fullName>
    </submittedName>
</protein>
<organism evidence="1 2">
    <name type="scientific">Mycobacterium lacus</name>
    <dbReference type="NCBI Taxonomy" id="169765"/>
    <lineage>
        <taxon>Bacteria</taxon>
        <taxon>Bacillati</taxon>
        <taxon>Actinomycetota</taxon>
        <taxon>Actinomycetes</taxon>
        <taxon>Mycobacteriales</taxon>
        <taxon>Mycobacteriaceae</taxon>
        <taxon>Mycobacterium</taxon>
    </lineage>
</organism>
<gene>
    <name evidence="1" type="ORF">MLAC_37550</name>
</gene>
<accession>A0A1X1YNB7</accession>
<dbReference type="EMBL" id="AP022581">
    <property type="protein sequence ID" value="BBX98461.1"/>
    <property type="molecule type" value="Genomic_DNA"/>
</dbReference>
<dbReference type="RefSeq" id="WP_085157882.1">
    <property type="nucleotide sequence ID" value="NZ_AP022581.1"/>
</dbReference>